<evidence type="ECO:0000313" key="9">
    <source>
        <dbReference type="EMBL" id="MXY93443.1"/>
    </source>
</evidence>
<gene>
    <name evidence="9" type="ORF">F4Y42_08350</name>
</gene>
<dbReference type="PROSITE" id="PS50928">
    <property type="entry name" value="ABC_TM1"/>
    <property type="match status" value="1"/>
</dbReference>
<keyword evidence="2 7" id="KW-0813">Transport</keyword>
<evidence type="ECO:0000256" key="6">
    <source>
        <dbReference type="ARBA" id="ARBA00023136"/>
    </source>
</evidence>
<dbReference type="AlphaFoldDB" id="A0A6B0YRI2"/>
<reference evidence="9" key="1">
    <citation type="submission" date="2019-09" db="EMBL/GenBank/DDBJ databases">
        <title>Characterisation of the sponge microbiome using genome-centric metagenomics.</title>
        <authorList>
            <person name="Engelberts J.P."/>
            <person name="Robbins S.J."/>
            <person name="De Goeij J.M."/>
            <person name="Aranda M."/>
            <person name="Bell S.C."/>
            <person name="Webster N.S."/>
        </authorList>
    </citation>
    <scope>NUCLEOTIDE SEQUENCE</scope>
    <source>
        <strain evidence="9">SB0664_bin_27</strain>
    </source>
</reference>
<dbReference type="InterPro" id="IPR000515">
    <property type="entry name" value="MetI-like"/>
</dbReference>
<protein>
    <submittedName>
        <fullName evidence="9">Sugar ABC transporter permease</fullName>
    </submittedName>
</protein>
<feature type="domain" description="ABC transmembrane type-1" evidence="8">
    <location>
        <begin position="91"/>
        <end position="302"/>
    </location>
</feature>
<keyword evidence="3" id="KW-1003">Cell membrane</keyword>
<evidence type="ECO:0000256" key="7">
    <source>
        <dbReference type="RuleBase" id="RU363032"/>
    </source>
</evidence>
<feature type="transmembrane region" description="Helical" evidence="7">
    <location>
        <begin position="229"/>
        <end position="249"/>
    </location>
</feature>
<feature type="transmembrane region" description="Helical" evidence="7">
    <location>
        <begin position="283"/>
        <end position="305"/>
    </location>
</feature>
<keyword evidence="6 7" id="KW-0472">Membrane</keyword>
<organism evidence="9">
    <name type="scientific">Caldilineaceae bacterium SB0664_bin_27</name>
    <dbReference type="NCBI Taxonomy" id="2605260"/>
    <lineage>
        <taxon>Bacteria</taxon>
        <taxon>Bacillati</taxon>
        <taxon>Chloroflexota</taxon>
        <taxon>Caldilineae</taxon>
        <taxon>Caldilineales</taxon>
        <taxon>Caldilineaceae</taxon>
    </lineage>
</organism>
<feature type="transmembrane region" description="Helical" evidence="7">
    <location>
        <begin position="31"/>
        <end position="60"/>
    </location>
</feature>
<dbReference type="InterPro" id="IPR035906">
    <property type="entry name" value="MetI-like_sf"/>
</dbReference>
<dbReference type="GO" id="GO:0055085">
    <property type="term" value="P:transmembrane transport"/>
    <property type="evidence" value="ECO:0007669"/>
    <property type="project" value="InterPro"/>
</dbReference>
<dbReference type="SUPFAM" id="SSF161098">
    <property type="entry name" value="MetI-like"/>
    <property type="match status" value="1"/>
</dbReference>
<evidence type="ECO:0000256" key="4">
    <source>
        <dbReference type="ARBA" id="ARBA00022692"/>
    </source>
</evidence>
<keyword evidence="5 7" id="KW-1133">Transmembrane helix</keyword>
<dbReference type="PANTHER" id="PTHR30193:SF37">
    <property type="entry name" value="INNER MEMBRANE ABC TRANSPORTER PERMEASE PROTEIN YCJO"/>
    <property type="match status" value="1"/>
</dbReference>
<comment type="similarity">
    <text evidence="7">Belongs to the binding-protein-dependent transport system permease family.</text>
</comment>
<feature type="transmembrane region" description="Helical" evidence="7">
    <location>
        <begin position="95"/>
        <end position="116"/>
    </location>
</feature>
<dbReference type="Pfam" id="PF00528">
    <property type="entry name" value="BPD_transp_1"/>
    <property type="match status" value="1"/>
</dbReference>
<feature type="transmembrane region" description="Helical" evidence="7">
    <location>
        <begin position="261"/>
        <end position="277"/>
    </location>
</feature>
<dbReference type="CDD" id="cd06261">
    <property type="entry name" value="TM_PBP2"/>
    <property type="match status" value="1"/>
</dbReference>
<proteinExistence type="inferred from homology"/>
<dbReference type="Gene3D" id="1.10.3720.10">
    <property type="entry name" value="MetI-like"/>
    <property type="match status" value="1"/>
</dbReference>
<evidence type="ECO:0000259" key="8">
    <source>
        <dbReference type="PROSITE" id="PS50928"/>
    </source>
</evidence>
<accession>A0A6B0YRI2</accession>
<name>A0A6B0YRI2_9CHLR</name>
<evidence type="ECO:0000256" key="2">
    <source>
        <dbReference type="ARBA" id="ARBA00022448"/>
    </source>
</evidence>
<evidence type="ECO:0000256" key="5">
    <source>
        <dbReference type="ARBA" id="ARBA00022989"/>
    </source>
</evidence>
<comment type="caution">
    <text evidence="9">The sequence shown here is derived from an EMBL/GenBank/DDBJ whole genome shotgun (WGS) entry which is preliminary data.</text>
</comment>
<sequence>MANLSQADSALPQMRPGRFRLPRGEAWKENLYGYLFISPWILGFVLFLAGPLLVSLGLMFTEYAGFKKITYVGLANFEELIKFDIRFIGSLRVSAVFAFWTVSLAIIISLAMALLLNQRFRGHTFFRGLFYLPAAVSGVAMTFVWAAMFEKDYGMFNQILRIFDFDRVAWLTSIEWALPSYIIMRLYGVGHYMVIMLAGLQSIPDDLHEAAKVDGASGLALFRFITLPLLSPTIFFLMIVGMIGSLQVFTEGFMLTQGGPARSTLFYVLYLYIVAFTERRFGYASVLAWLLFLIIMGLTLLQFWLARRWVHYESQEA</sequence>
<dbReference type="GO" id="GO:0005886">
    <property type="term" value="C:plasma membrane"/>
    <property type="evidence" value="ECO:0007669"/>
    <property type="project" value="UniProtKB-SubCell"/>
</dbReference>
<dbReference type="InterPro" id="IPR051393">
    <property type="entry name" value="ABC_transporter_permease"/>
</dbReference>
<keyword evidence="4 7" id="KW-0812">Transmembrane</keyword>
<comment type="subcellular location">
    <subcellularLocation>
        <location evidence="1 7">Cell membrane</location>
        <topology evidence="1 7">Multi-pass membrane protein</topology>
    </subcellularLocation>
</comment>
<dbReference type="EMBL" id="VXRG01000068">
    <property type="protein sequence ID" value="MXY93443.1"/>
    <property type="molecule type" value="Genomic_DNA"/>
</dbReference>
<evidence type="ECO:0000256" key="1">
    <source>
        <dbReference type="ARBA" id="ARBA00004651"/>
    </source>
</evidence>
<evidence type="ECO:0000256" key="3">
    <source>
        <dbReference type="ARBA" id="ARBA00022475"/>
    </source>
</evidence>
<feature type="transmembrane region" description="Helical" evidence="7">
    <location>
        <begin position="128"/>
        <end position="147"/>
    </location>
</feature>
<dbReference type="PANTHER" id="PTHR30193">
    <property type="entry name" value="ABC TRANSPORTER PERMEASE PROTEIN"/>
    <property type="match status" value="1"/>
</dbReference>